<dbReference type="GO" id="GO:0070095">
    <property type="term" value="F:fructose-6-phosphate binding"/>
    <property type="evidence" value="ECO:0007669"/>
    <property type="project" value="TreeGrafter"/>
</dbReference>
<evidence type="ECO:0000256" key="5">
    <source>
        <dbReference type="ARBA" id="ARBA00022490"/>
    </source>
</evidence>
<name>A0A382KNE7_9ZZZZ</name>
<dbReference type="Gene3D" id="3.40.50.460">
    <property type="entry name" value="Phosphofructokinase domain"/>
    <property type="match status" value="1"/>
</dbReference>
<dbReference type="InterPro" id="IPR015912">
    <property type="entry name" value="Phosphofructokinase_CS"/>
</dbReference>
<keyword evidence="8" id="KW-0418">Kinase</keyword>
<comment type="pathway">
    <text evidence="3">Carbohydrate degradation; glycolysis; D-glyceraldehyde 3-phosphate and glycerone phosphate from D-glucose: step 3/4.</text>
</comment>
<dbReference type="PRINTS" id="PR00476">
    <property type="entry name" value="PHFRCTKINASE"/>
</dbReference>
<dbReference type="InterPro" id="IPR022953">
    <property type="entry name" value="ATP_PFK"/>
</dbReference>
<dbReference type="EMBL" id="UINC01081831">
    <property type="protein sequence ID" value="SVC26058.1"/>
    <property type="molecule type" value="Genomic_DNA"/>
</dbReference>
<comment type="subcellular location">
    <subcellularLocation>
        <location evidence="2">Cytoplasm</location>
    </subcellularLocation>
</comment>
<dbReference type="GO" id="GO:0003872">
    <property type="term" value="F:6-phosphofructokinase activity"/>
    <property type="evidence" value="ECO:0007669"/>
    <property type="project" value="UniProtKB-EC"/>
</dbReference>
<keyword evidence="5" id="KW-0963">Cytoplasm</keyword>
<evidence type="ECO:0000256" key="8">
    <source>
        <dbReference type="ARBA" id="ARBA00022777"/>
    </source>
</evidence>
<dbReference type="PROSITE" id="PS00433">
    <property type="entry name" value="PHOSPHOFRUCTOKINASE"/>
    <property type="match status" value="1"/>
</dbReference>
<accession>A0A382KNE7</accession>
<dbReference type="Gene3D" id="3.40.50.450">
    <property type="match status" value="1"/>
</dbReference>
<dbReference type="SUPFAM" id="SSF53784">
    <property type="entry name" value="Phosphofructokinase"/>
    <property type="match status" value="1"/>
</dbReference>
<sequence length="270" mass="29244">NPMKNDEDVTRIKENIKKFELDTVVAIGGEDTLGVAARLDEQGLPMVGIPKTIDNDIVGTEYTFGFDTAVSIATDAIDRLHTTAESHHRVMVIEVMGRHTGWIALNAGTAGGADCILIPEDPVEMSHICDLVRGRKQRGKTFSLVVVAEGFTPNDADKFVVQDEQLDEFGHVRLGGIGHLIGAQIESLTGIETRVTILGHVQRGGSPTPYDRVLATRYGVAAADLIHKGEFGRMVALQASKIESIPLSDIVGKVRTVDLDLYEIAKVFFG</sequence>
<dbReference type="GO" id="GO:0005945">
    <property type="term" value="C:6-phosphofructokinase complex"/>
    <property type="evidence" value="ECO:0007669"/>
    <property type="project" value="TreeGrafter"/>
</dbReference>
<evidence type="ECO:0000313" key="12">
    <source>
        <dbReference type="EMBL" id="SVC26058.1"/>
    </source>
</evidence>
<evidence type="ECO:0000256" key="3">
    <source>
        <dbReference type="ARBA" id="ARBA00004679"/>
    </source>
</evidence>
<dbReference type="UniPathway" id="UPA00109">
    <property type="reaction ID" value="UER00182"/>
</dbReference>
<dbReference type="FunFam" id="3.40.50.460:FF:000002">
    <property type="entry name" value="ATP-dependent 6-phosphofructokinase"/>
    <property type="match status" value="1"/>
</dbReference>
<evidence type="ECO:0000256" key="6">
    <source>
        <dbReference type="ARBA" id="ARBA00022679"/>
    </source>
</evidence>
<keyword evidence="7" id="KW-0479">Metal-binding</keyword>
<evidence type="ECO:0000256" key="2">
    <source>
        <dbReference type="ARBA" id="ARBA00004496"/>
    </source>
</evidence>
<dbReference type="GO" id="GO:0016208">
    <property type="term" value="F:AMP binding"/>
    <property type="evidence" value="ECO:0007669"/>
    <property type="project" value="TreeGrafter"/>
</dbReference>
<proteinExistence type="predicted"/>
<dbReference type="GO" id="GO:0061621">
    <property type="term" value="P:canonical glycolysis"/>
    <property type="evidence" value="ECO:0007669"/>
    <property type="project" value="TreeGrafter"/>
</dbReference>
<reference evidence="12" key="1">
    <citation type="submission" date="2018-05" db="EMBL/GenBank/DDBJ databases">
        <authorList>
            <person name="Lanie J.A."/>
            <person name="Ng W.-L."/>
            <person name="Kazmierczak K.M."/>
            <person name="Andrzejewski T.M."/>
            <person name="Davidsen T.M."/>
            <person name="Wayne K.J."/>
            <person name="Tettelin H."/>
            <person name="Glass J.I."/>
            <person name="Rusch D."/>
            <person name="Podicherti R."/>
            <person name="Tsui H.-C.T."/>
            <person name="Winkler M.E."/>
        </authorList>
    </citation>
    <scope>NUCLEOTIDE SEQUENCE</scope>
</reference>
<dbReference type="GO" id="GO:0030388">
    <property type="term" value="P:fructose 1,6-bisphosphate metabolic process"/>
    <property type="evidence" value="ECO:0007669"/>
    <property type="project" value="TreeGrafter"/>
</dbReference>
<dbReference type="GO" id="GO:0005524">
    <property type="term" value="F:ATP binding"/>
    <property type="evidence" value="ECO:0007669"/>
    <property type="project" value="TreeGrafter"/>
</dbReference>
<organism evidence="12">
    <name type="scientific">marine metagenome</name>
    <dbReference type="NCBI Taxonomy" id="408172"/>
    <lineage>
        <taxon>unclassified sequences</taxon>
        <taxon>metagenomes</taxon>
        <taxon>ecological metagenomes</taxon>
    </lineage>
</organism>
<dbReference type="PANTHER" id="PTHR13697:SF52">
    <property type="entry name" value="ATP-DEPENDENT 6-PHOSPHOFRUCTOKINASE 3"/>
    <property type="match status" value="1"/>
</dbReference>
<dbReference type="PANTHER" id="PTHR13697">
    <property type="entry name" value="PHOSPHOFRUCTOKINASE"/>
    <property type="match status" value="1"/>
</dbReference>
<dbReference type="GO" id="GO:0042802">
    <property type="term" value="F:identical protein binding"/>
    <property type="evidence" value="ECO:0007669"/>
    <property type="project" value="TreeGrafter"/>
</dbReference>
<dbReference type="InterPro" id="IPR035966">
    <property type="entry name" value="PKF_sf"/>
</dbReference>
<evidence type="ECO:0000259" key="11">
    <source>
        <dbReference type="Pfam" id="PF00365"/>
    </source>
</evidence>
<evidence type="ECO:0000256" key="10">
    <source>
        <dbReference type="ARBA" id="ARBA00023152"/>
    </source>
</evidence>
<dbReference type="GO" id="GO:0006002">
    <property type="term" value="P:fructose 6-phosphate metabolic process"/>
    <property type="evidence" value="ECO:0007669"/>
    <property type="project" value="InterPro"/>
</dbReference>
<gene>
    <name evidence="12" type="ORF">METZ01_LOCUS278912</name>
</gene>
<dbReference type="AlphaFoldDB" id="A0A382KNE7"/>
<protein>
    <recommendedName>
        <fullName evidence="4">6-phosphofructokinase</fullName>
        <ecNumber evidence="4">2.7.1.11</ecNumber>
    </recommendedName>
</protein>
<feature type="domain" description="Phosphofructokinase" evidence="11">
    <location>
        <begin position="2"/>
        <end position="226"/>
    </location>
</feature>
<dbReference type="NCBIfam" id="NF002872">
    <property type="entry name" value="PRK03202.1"/>
    <property type="match status" value="1"/>
</dbReference>
<evidence type="ECO:0000256" key="4">
    <source>
        <dbReference type="ARBA" id="ARBA00012055"/>
    </source>
</evidence>
<dbReference type="Pfam" id="PF00365">
    <property type="entry name" value="PFK"/>
    <property type="match status" value="1"/>
</dbReference>
<evidence type="ECO:0000256" key="7">
    <source>
        <dbReference type="ARBA" id="ARBA00022723"/>
    </source>
</evidence>
<evidence type="ECO:0000256" key="1">
    <source>
        <dbReference type="ARBA" id="ARBA00001946"/>
    </source>
</evidence>
<feature type="non-terminal residue" evidence="12">
    <location>
        <position position="1"/>
    </location>
</feature>
<keyword evidence="9" id="KW-0460">Magnesium</keyword>
<comment type="cofactor">
    <cofactor evidence="1">
        <name>Mg(2+)</name>
        <dbReference type="ChEBI" id="CHEBI:18420"/>
    </cofactor>
</comment>
<dbReference type="GO" id="GO:0046872">
    <property type="term" value="F:metal ion binding"/>
    <property type="evidence" value="ECO:0007669"/>
    <property type="project" value="UniProtKB-KW"/>
</dbReference>
<dbReference type="InterPro" id="IPR000023">
    <property type="entry name" value="Phosphofructokinase_dom"/>
</dbReference>
<evidence type="ECO:0000256" key="9">
    <source>
        <dbReference type="ARBA" id="ARBA00022842"/>
    </source>
</evidence>
<dbReference type="GO" id="GO:0048029">
    <property type="term" value="F:monosaccharide binding"/>
    <property type="evidence" value="ECO:0007669"/>
    <property type="project" value="TreeGrafter"/>
</dbReference>
<keyword evidence="6" id="KW-0808">Transferase</keyword>
<keyword evidence="10" id="KW-0324">Glycolysis</keyword>
<dbReference type="EC" id="2.7.1.11" evidence="4"/>